<sequence>MGMRTSTRGPGRIAVLASAAALALSGCALIPFAPGGGSRSGAEVGPDDVITLSGASFSIFGQYGSWRTVVDADSVTYSFTLPDGAVVAEIPAELEAEDRDWIERMAGEYLDWERTNPQGDDYVCMDAPSMTVAVTGSMAHESTMELCGGTEPLDRLRDAVDDAESPLVEELVRPYDEVTYEIIPWSADGRGPDPAAPVERYHLARAEYGEGMPARAENAPAGWGQGRTPVTGVHWADGSSEDGVSLGWDGTATVLQATATMMIGHEQLGCSDQTGQIRVAKEGYPAGTLWTERICAGEPTEDLVAALRGL</sequence>
<protein>
    <submittedName>
        <fullName evidence="2">Uncharacterized protein</fullName>
    </submittedName>
</protein>
<evidence type="ECO:0000313" key="3">
    <source>
        <dbReference type="Proteomes" id="UP000195981"/>
    </source>
</evidence>
<name>A0A1X6WUC2_9MICO</name>
<proteinExistence type="predicted"/>
<feature type="chain" id="PRO_5012168544" evidence="1">
    <location>
        <begin position="34"/>
        <end position="310"/>
    </location>
</feature>
<organism evidence="2 3">
    <name type="scientific">Brachybacterium nesterenkovii</name>
    <dbReference type="NCBI Taxonomy" id="47847"/>
    <lineage>
        <taxon>Bacteria</taxon>
        <taxon>Bacillati</taxon>
        <taxon>Actinomycetota</taxon>
        <taxon>Actinomycetes</taxon>
        <taxon>Micrococcales</taxon>
        <taxon>Dermabacteraceae</taxon>
        <taxon>Brachybacterium</taxon>
    </lineage>
</organism>
<reference evidence="2 3" key="1">
    <citation type="submission" date="2017-02" db="EMBL/GenBank/DDBJ databases">
        <authorList>
            <person name="Peterson S.W."/>
        </authorList>
    </citation>
    <scope>NUCLEOTIDE SEQUENCE [LARGE SCALE GENOMIC DNA]</scope>
    <source>
        <strain evidence="2 3">CIP104813</strain>
    </source>
</reference>
<dbReference type="RefSeq" id="WP_143276219.1">
    <property type="nucleotide sequence ID" value="NZ_FWFG01000022.1"/>
</dbReference>
<dbReference type="AlphaFoldDB" id="A0A1X6WUC2"/>
<accession>A0A1X6WUC2</accession>
<dbReference type="OrthoDB" id="9808747at2"/>
<dbReference type="EMBL" id="FWFG01000022">
    <property type="protein sequence ID" value="SLM88753.1"/>
    <property type="molecule type" value="Genomic_DNA"/>
</dbReference>
<evidence type="ECO:0000256" key="1">
    <source>
        <dbReference type="SAM" id="SignalP"/>
    </source>
</evidence>
<gene>
    <name evidence="2" type="ORF">FM110_02375</name>
</gene>
<feature type="signal peptide" evidence="1">
    <location>
        <begin position="1"/>
        <end position="33"/>
    </location>
</feature>
<evidence type="ECO:0000313" key="2">
    <source>
        <dbReference type="EMBL" id="SLM88753.1"/>
    </source>
</evidence>
<dbReference type="Proteomes" id="UP000195981">
    <property type="component" value="Unassembled WGS sequence"/>
</dbReference>
<dbReference type="PROSITE" id="PS51257">
    <property type="entry name" value="PROKAR_LIPOPROTEIN"/>
    <property type="match status" value="1"/>
</dbReference>
<keyword evidence="3" id="KW-1185">Reference proteome</keyword>
<keyword evidence="1" id="KW-0732">Signal</keyword>